<evidence type="ECO:0000313" key="2">
    <source>
        <dbReference type="Proteomes" id="UP000283634"/>
    </source>
</evidence>
<keyword evidence="2" id="KW-1185">Reference proteome</keyword>
<comment type="caution">
    <text evidence="1">The sequence shown here is derived from an EMBL/GenBank/DDBJ whole genome shotgun (WGS) entry which is preliminary data.</text>
</comment>
<dbReference type="AlphaFoldDB" id="A0A3R7LPA2"/>
<dbReference type="RefSeq" id="XP_029235965.1">
    <property type="nucleotide sequence ID" value="XM_029384177.1"/>
</dbReference>
<sequence>MDTLVTLIVIFVSFTVKKDMLAVVLINELVVKTKQNICLPETSYLLLIFTSVVRDSSGAGAASKGSFVHLCLFFLQKAERSTQVENDVHLIGILLALMCRTFAGVRPVQQLRDYKPDAYESVRPHN</sequence>
<dbReference type="EMBL" id="MKGL01000306">
    <property type="protein sequence ID" value="RNF00799.1"/>
    <property type="molecule type" value="Genomic_DNA"/>
</dbReference>
<gene>
    <name evidence="1" type="ORF">TraAM80_07382</name>
</gene>
<reference evidence="1 2" key="1">
    <citation type="journal article" date="2018" name="BMC Genomics">
        <title>Genomic comparison of Trypanosoma conorhini and Trypanosoma rangeli to Trypanosoma cruzi strains of high and low virulence.</title>
        <authorList>
            <person name="Bradwell K.R."/>
            <person name="Koparde V.N."/>
            <person name="Matveyev A.V."/>
            <person name="Serrano M.G."/>
            <person name="Alves J.M."/>
            <person name="Parikh H."/>
            <person name="Huang B."/>
            <person name="Lee V."/>
            <person name="Espinosa-Alvarez O."/>
            <person name="Ortiz P.A."/>
            <person name="Costa-Martins A.G."/>
            <person name="Teixeira M.M."/>
            <person name="Buck G.A."/>
        </authorList>
    </citation>
    <scope>NUCLEOTIDE SEQUENCE [LARGE SCALE GENOMIC DNA]</scope>
    <source>
        <strain evidence="1 2">AM80</strain>
    </source>
</reference>
<evidence type="ECO:0000313" key="1">
    <source>
        <dbReference type="EMBL" id="RNF00799.1"/>
    </source>
</evidence>
<proteinExistence type="predicted"/>
<protein>
    <submittedName>
        <fullName evidence="1">WD repeat and FYVE domain-containing protein 3-like</fullName>
    </submittedName>
</protein>
<accession>A0A3R7LPA2</accession>
<dbReference type="GeneID" id="40331315"/>
<organism evidence="1 2">
    <name type="scientific">Trypanosoma rangeli</name>
    <dbReference type="NCBI Taxonomy" id="5698"/>
    <lineage>
        <taxon>Eukaryota</taxon>
        <taxon>Discoba</taxon>
        <taxon>Euglenozoa</taxon>
        <taxon>Kinetoplastea</taxon>
        <taxon>Metakinetoplastina</taxon>
        <taxon>Trypanosomatida</taxon>
        <taxon>Trypanosomatidae</taxon>
        <taxon>Trypanosoma</taxon>
        <taxon>Herpetosoma</taxon>
    </lineage>
</organism>
<name>A0A3R7LPA2_TRYRA</name>
<dbReference type="Proteomes" id="UP000283634">
    <property type="component" value="Unassembled WGS sequence"/>
</dbReference>